<accession>A0A9X1FBG1</accession>
<keyword evidence="2" id="KW-1133">Transmembrane helix</keyword>
<dbReference type="Proteomes" id="UP001138894">
    <property type="component" value="Unassembled WGS sequence"/>
</dbReference>
<evidence type="ECO:0000313" key="4">
    <source>
        <dbReference type="Proteomes" id="UP001138894"/>
    </source>
</evidence>
<comment type="caution">
    <text evidence="3">The sequence shown here is derived from an EMBL/GenBank/DDBJ whole genome shotgun (WGS) entry which is preliminary data.</text>
</comment>
<organism evidence="3 4">
    <name type="scientific">Winogradskyella luteola</name>
    <dbReference type="NCBI Taxonomy" id="2828330"/>
    <lineage>
        <taxon>Bacteria</taxon>
        <taxon>Pseudomonadati</taxon>
        <taxon>Bacteroidota</taxon>
        <taxon>Flavobacteriia</taxon>
        <taxon>Flavobacteriales</taxon>
        <taxon>Flavobacteriaceae</taxon>
        <taxon>Winogradskyella</taxon>
    </lineage>
</organism>
<keyword evidence="2" id="KW-0472">Membrane</keyword>
<dbReference type="InterPro" id="IPR019284">
    <property type="entry name" value="RP532"/>
</dbReference>
<evidence type="ECO:0000313" key="3">
    <source>
        <dbReference type="EMBL" id="MBV7270747.1"/>
    </source>
</evidence>
<proteinExistence type="predicted"/>
<feature type="transmembrane region" description="Helical" evidence="2">
    <location>
        <begin position="143"/>
        <end position="162"/>
    </location>
</feature>
<reference evidence="3" key="1">
    <citation type="submission" date="2021-04" db="EMBL/GenBank/DDBJ databases">
        <authorList>
            <person name="Pira H."/>
            <person name="Risdian C."/>
            <person name="Wink J."/>
        </authorList>
    </citation>
    <scope>NUCLEOTIDE SEQUENCE</scope>
    <source>
        <strain evidence="3">WHY3</strain>
    </source>
</reference>
<dbReference type="AlphaFoldDB" id="A0A9X1FBG1"/>
<sequence>MSKNKKSDNKPVIKKPQQELPEELQEIEEDLVSVNPEIFKGVPQRKKMEILQSLSIVSIQHRSHSGPLPDAETLIKYDSVIPNGADRIMKMAENQQNHRVGLENKVVDSQSSQSKLGQIFGLIIGLVGIGCGTYLAATGEPTVGGIIAGGTVVSLVSVFVIGKATQRKSLEE</sequence>
<dbReference type="EMBL" id="JAGSPD010000039">
    <property type="protein sequence ID" value="MBV7270747.1"/>
    <property type="molecule type" value="Genomic_DNA"/>
</dbReference>
<feature type="region of interest" description="Disordered" evidence="1">
    <location>
        <begin position="1"/>
        <end position="21"/>
    </location>
</feature>
<feature type="compositionally biased region" description="Basic and acidic residues" evidence="1">
    <location>
        <begin position="1"/>
        <end position="11"/>
    </location>
</feature>
<keyword evidence="4" id="KW-1185">Reference proteome</keyword>
<evidence type="ECO:0000256" key="1">
    <source>
        <dbReference type="SAM" id="MobiDB-lite"/>
    </source>
</evidence>
<keyword evidence="2" id="KW-0812">Transmembrane</keyword>
<gene>
    <name evidence="3" type="ORF">KCG49_16305</name>
</gene>
<dbReference type="Pfam" id="PF10097">
    <property type="entry name" value="DUF2335"/>
    <property type="match status" value="1"/>
</dbReference>
<name>A0A9X1FBG1_9FLAO</name>
<protein>
    <submittedName>
        <fullName evidence="3">DUF2335 domain-containing protein</fullName>
    </submittedName>
</protein>
<dbReference type="RefSeq" id="WP_218548018.1">
    <property type="nucleotide sequence ID" value="NZ_JAGSPD010000039.1"/>
</dbReference>
<evidence type="ECO:0000256" key="2">
    <source>
        <dbReference type="SAM" id="Phobius"/>
    </source>
</evidence>
<feature type="transmembrane region" description="Helical" evidence="2">
    <location>
        <begin position="119"/>
        <end position="137"/>
    </location>
</feature>